<dbReference type="GO" id="GO:0070139">
    <property type="term" value="F:SUMO-specific endopeptidase activity"/>
    <property type="evidence" value="ECO:0007669"/>
    <property type="project" value="TreeGrafter"/>
</dbReference>
<evidence type="ECO:0000256" key="1">
    <source>
        <dbReference type="ARBA" id="ARBA00005234"/>
    </source>
</evidence>
<reference evidence="8" key="2">
    <citation type="submission" date="2020-11" db="EMBL/GenBank/DDBJ databases">
        <authorList>
            <person name="McCartney M.A."/>
            <person name="Auch B."/>
            <person name="Kono T."/>
            <person name="Mallez S."/>
            <person name="Becker A."/>
            <person name="Gohl D.M."/>
            <person name="Silverstein K.A.T."/>
            <person name="Koren S."/>
            <person name="Bechman K.B."/>
            <person name="Herman A."/>
            <person name="Abrahante J.E."/>
            <person name="Garbe J."/>
        </authorList>
    </citation>
    <scope>NUCLEOTIDE SEQUENCE</scope>
    <source>
        <strain evidence="8">Duluth1</strain>
        <tissue evidence="8">Whole animal</tissue>
    </source>
</reference>
<evidence type="ECO:0000313" key="8">
    <source>
        <dbReference type="EMBL" id="KAH3889282.1"/>
    </source>
</evidence>
<evidence type="ECO:0000256" key="4">
    <source>
        <dbReference type="ARBA" id="ARBA00022786"/>
    </source>
</evidence>
<accession>A0A9D4N442</accession>
<feature type="compositionally biased region" description="Polar residues" evidence="6">
    <location>
        <begin position="744"/>
        <end position="758"/>
    </location>
</feature>
<evidence type="ECO:0000256" key="6">
    <source>
        <dbReference type="SAM" id="MobiDB-lite"/>
    </source>
</evidence>
<dbReference type="FunFam" id="1.10.418.20:FF:000001">
    <property type="entry name" value="sentrin-specific protease 6 isoform X1"/>
    <property type="match status" value="1"/>
</dbReference>
<feature type="compositionally biased region" description="Polar residues" evidence="6">
    <location>
        <begin position="1184"/>
        <end position="1205"/>
    </location>
</feature>
<dbReference type="PROSITE" id="PS50600">
    <property type="entry name" value="ULP_PROTEASE"/>
    <property type="match status" value="1"/>
</dbReference>
<dbReference type="FunFam" id="1.10.418.20:FF:000004">
    <property type="entry name" value="sentrin-specific protease 7 isoform X1"/>
    <property type="match status" value="1"/>
</dbReference>
<dbReference type="SUPFAM" id="SSF54001">
    <property type="entry name" value="Cysteine proteinases"/>
    <property type="match status" value="1"/>
</dbReference>
<feature type="region of interest" description="Disordered" evidence="6">
    <location>
        <begin position="283"/>
        <end position="303"/>
    </location>
</feature>
<dbReference type="Gene3D" id="3.40.395.10">
    <property type="entry name" value="Adenoviral Proteinase, Chain A"/>
    <property type="match status" value="1"/>
</dbReference>
<evidence type="ECO:0000259" key="7">
    <source>
        <dbReference type="PROSITE" id="PS50600"/>
    </source>
</evidence>
<gene>
    <name evidence="8" type="ORF">DPMN_013335</name>
</gene>
<keyword evidence="3" id="KW-0645">Protease</keyword>
<name>A0A9D4N442_DREPO</name>
<protein>
    <recommendedName>
        <fullName evidence="7">Ubiquitin-like protease family profile domain-containing protein</fullName>
    </recommendedName>
</protein>
<keyword evidence="9" id="KW-1185">Reference proteome</keyword>
<feature type="compositionally biased region" description="Polar residues" evidence="6">
    <location>
        <begin position="545"/>
        <end position="576"/>
    </location>
</feature>
<dbReference type="GO" id="GO:0005634">
    <property type="term" value="C:nucleus"/>
    <property type="evidence" value="ECO:0007669"/>
    <property type="project" value="TreeGrafter"/>
</dbReference>
<dbReference type="OrthoDB" id="442460at2759"/>
<evidence type="ECO:0000256" key="3">
    <source>
        <dbReference type="ARBA" id="ARBA00022670"/>
    </source>
</evidence>
<dbReference type="GO" id="GO:0006508">
    <property type="term" value="P:proteolysis"/>
    <property type="evidence" value="ECO:0007669"/>
    <property type="project" value="UniProtKB-KW"/>
</dbReference>
<feature type="compositionally biased region" description="Polar residues" evidence="6">
    <location>
        <begin position="1215"/>
        <end position="1226"/>
    </location>
</feature>
<dbReference type="GO" id="GO:0016926">
    <property type="term" value="P:protein desumoylation"/>
    <property type="evidence" value="ECO:0007669"/>
    <property type="project" value="TreeGrafter"/>
</dbReference>
<dbReference type="InterPro" id="IPR038765">
    <property type="entry name" value="Papain-like_cys_pep_sf"/>
</dbReference>
<organism evidence="8 9">
    <name type="scientific">Dreissena polymorpha</name>
    <name type="common">Zebra mussel</name>
    <name type="synonym">Mytilus polymorpha</name>
    <dbReference type="NCBI Taxonomy" id="45954"/>
    <lineage>
        <taxon>Eukaryota</taxon>
        <taxon>Metazoa</taxon>
        <taxon>Spiralia</taxon>
        <taxon>Lophotrochozoa</taxon>
        <taxon>Mollusca</taxon>
        <taxon>Bivalvia</taxon>
        <taxon>Autobranchia</taxon>
        <taxon>Heteroconchia</taxon>
        <taxon>Euheterodonta</taxon>
        <taxon>Imparidentia</taxon>
        <taxon>Neoheterodontei</taxon>
        <taxon>Myida</taxon>
        <taxon>Dreissenoidea</taxon>
        <taxon>Dreissenidae</taxon>
        <taxon>Dreissena</taxon>
    </lineage>
</organism>
<feature type="domain" description="Ubiquitin-like protease family profile" evidence="7">
    <location>
        <begin position="1017"/>
        <end position="1380"/>
    </location>
</feature>
<feature type="region of interest" description="Disordered" evidence="6">
    <location>
        <begin position="545"/>
        <end position="590"/>
    </location>
</feature>
<evidence type="ECO:0000256" key="2">
    <source>
        <dbReference type="ARBA" id="ARBA00022553"/>
    </source>
</evidence>
<keyword evidence="4" id="KW-0833">Ubl conjugation pathway</keyword>
<evidence type="ECO:0000256" key="5">
    <source>
        <dbReference type="ARBA" id="ARBA00022801"/>
    </source>
</evidence>
<keyword evidence="5" id="KW-0378">Hydrolase</keyword>
<feature type="compositionally biased region" description="Low complexity" evidence="6">
    <location>
        <begin position="1227"/>
        <end position="1238"/>
    </location>
</feature>
<feature type="region of interest" description="Disordered" evidence="6">
    <location>
        <begin position="1139"/>
        <end position="1164"/>
    </location>
</feature>
<feature type="region of interest" description="Disordered" evidence="6">
    <location>
        <begin position="66"/>
        <end position="108"/>
    </location>
</feature>
<keyword evidence="2" id="KW-0597">Phosphoprotein</keyword>
<feature type="compositionally biased region" description="Low complexity" evidence="6">
    <location>
        <begin position="79"/>
        <end position="108"/>
    </location>
</feature>
<evidence type="ECO:0000313" key="9">
    <source>
        <dbReference type="Proteomes" id="UP000828390"/>
    </source>
</evidence>
<dbReference type="Pfam" id="PF02902">
    <property type="entry name" value="Peptidase_C48"/>
    <property type="match status" value="2"/>
</dbReference>
<dbReference type="InterPro" id="IPR003653">
    <property type="entry name" value="Peptidase_C48_C"/>
</dbReference>
<feature type="compositionally biased region" description="Basic and acidic residues" evidence="6">
    <location>
        <begin position="1239"/>
        <end position="1254"/>
    </location>
</feature>
<sequence length="1435" mass="159413">MSLLRALDESEKSSGLGWCTSSQYDLEGGVPGQGETNNIYRHLINQNNTGDVPEALLEEEVVNDPGPVAKQQHNHSNHQHQQMNQYTGQNQQPGPANNLQQQQQQVLTQPFQQQQMKMVQASPKVTQHLQSILTQQKHGQNALFRLPLQQNAACSGLVQVGQQKHMVSQQQGMMGQQQQRGQVVTLPSHMSQSMQQFVTEKANHAQDMPNEHELDLQLMEQQKLIAVNNEKLRQMGHLPIDQNNSCQTGYNNGGKFVVNNQSNVSVQFQNSVQTQFQNCRPGMASSPAHNNNGGYNRLQNSQRPQQKLVSMPHQRPNILRQSALNSRIVQQQQQEQQFQCPQATGLNQPTRPTSILAKMPSSIQVSSILTNQNQSLLTSPINSPRIDKSNVVLEGGGQFEEGQAYMIRDKQGNSRKMVWKNGTFVDLEHEFSIQNPNIDSSQKKKGGRSNRGGKAAGGRGRGTVPTQAPGAALGPPVVPNIQVQAPAPLTSTQSQGIRYVRPQGFRPEIRQQMQQAFPSIQTPHQTPQQIVVMTPQALRNLMPAQVTTQKPAASLDTQTGVPQPSPETVSSSAASTDQKETVNDPPNIPDDPTAQAICQFCGLLSSNKLQCERCKRKFTSATRYVSNNDPEAKRRKVESTEVTMPDSGGVCLDKKMFYTQKINEQNTVYLQVFNTQNNINAAAAGRGVRVIRTIAGGKKGRGRGMRGRGGPMSTETVTISSDEEEQVGGDDGSITPSKLRPSSAPATPLTNQNPSPSQADCPESPLIPNIPISSRVEMKVGRVGKMEDKDGTSRQARAKSLSPTELALSANKVRVGTFQGIPIEPILISKGGLSFFVEGLKSTNRFTIYPAEIQQCLANFAENNSLVFLLTSVECGVRVRQNLGMPNWTNLNICPPDPYFEPTSKDMCHQMVTIVMGKVDTETHAEFRKYMELFKSKGKHGDESFYMELSREEADDVFSQTVTVHRMPPMIRHAAIVNQKYSQGEENNRSPSPPKIGFEGPVVKLLTYPPPPEKGGITITNEDLYCLHEGEFLNDVIVDFYLKYLLLEKLSPADKARTHIFSSFFYKRLTQRIRGTAIDDDPNLSLPVKRHARVKTWTRHVDLFKKDFIVIPINEHAHWFLAIVCFPCLEGPVDHRYVPSPSSQPALDLPNVPTPPQPTDENTEDIETDQAEEMEYAQAENPLPDTTQSEGENTVSSSVTTNQEPDLTLKDNQPMEINSDNSFPNQSTSSNENPSEISPESKGEVTNRDNHSNEPNEENEIPGSENKDSQEMGSEDKQTKPKCPLKPLKNIRGHPLQEDGNAEEALSGIKQPCILIFDSLAGPTRSRIVQVLKEYLMIEWQVKKGGDLNKAIIKGCLPKVPQQNNFSDCGVFMLQYVESFFEDPIQDFATPMKGLQDWFSGAKMEGKREELKDLIMELKVKYEAKPDVKVEVENS</sequence>
<dbReference type="InterPro" id="IPR051947">
    <property type="entry name" value="Sentrin-specific_protease"/>
</dbReference>
<reference evidence="8" key="1">
    <citation type="journal article" date="2019" name="bioRxiv">
        <title>The Genome of the Zebra Mussel, Dreissena polymorpha: A Resource for Invasive Species Research.</title>
        <authorList>
            <person name="McCartney M.A."/>
            <person name="Auch B."/>
            <person name="Kono T."/>
            <person name="Mallez S."/>
            <person name="Zhang Y."/>
            <person name="Obille A."/>
            <person name="Becker A."/>
            <person name="Abrahante J.E."/>
            <person name="Garbe J."/>
            <person name="Badalamenti J.P."/>
            <person name="Herman A."/>
            <person name="Mangelson H."/>
            <person name="Liachko I."/>
            <person name="Sullivan S."/>
            <person name="Sone E.D."/>
            <person name="Koren S."/>
            <person name="Silverstein K.A.T."/>
            <person name="Beckman K.B."/>
            <person name="Gohl D.M."/>
        </authorList>
    </citation>
    <scope>NUCLEOTIDE SEQUENCE</scope>
    <source>
        <strain evidence="8">Duluth1</strain>
        <tissue evidence="8">Whole animal</tissue>
    </source>
</reference>
<feature type="compositionally biased region" description="Polar residues" evidence="6">
    <location>
        <begin position="287"/>
        <end position="303"/>
    </location>
</feature>
<feature type="region of interest" description="Disordered" evidence="6">
    <location>
        <begin position="435"/>
        <end position="472"/>
    </location>
</feature>
<dbReference type="GO" id="GO:0005737">
    <property type="term" value="C:cytoplasm"/>
    <property type="evidence" value="ECO:0007669"/>
    <property type="project" value="TreeGrafter"/>
</dbReference>
<proteinExistence type="inferred from homology"/>
<dbReference type="Proteomes" id="UP000828390">
    <property type="component" value="Unassembled WGS sequence"/>
</dbReference>
<dbReference type="EMBL" id="JAIWYP010000001">
    <property type="protein sequence ID" value="KAH3889282.1"/>
    <property type="molecule type" value="Genomic_DNA"/>
</dbReference>
<feature type="region of interest" description="Disordered" evidence="6">
    <location>
        <begin position="1180"/>
        <end position="1296"/>
    </location>
</feature>
<dbReference type="Gene3D" id="1.10.418.20">
    <property type="match status" value="1"/>
</dbReference>
<comment type="similarity">
    <text evidence="1">Belongs to the peptidase C48 family.</text>
</comment>
<comment type="caution">
    <text evidence="8">The sequence shown here is derived from an EMBL/GenBank/DDBJ whole genome shotgun (WGS) entry which is preliminary data.</text>
</comment>
<dbReference type="PANTHER" id="PTHR46896">
    <property type="entry name" value="SENTRIN-SPECIFIC PROTEASE"/>
    <property type="match status" value="1"/>
</dbReference>
<feature type="region of interest" description="Disordered" evidence="6">
    <location>
        <begin position="698"/>
        <end position="772"/>
    </location>
</feature>
<dbReference type="PANTHER" id="PTHR46896:SF3">
    <property type="entry name" value="FI06413P-RELATED"/>
    <property type="match status" value="1"/>
</dbReference>
<feature type="compositionally biased region" description="Basic and acidic residues" evidence="6">
    <location>
        <begin position="1265"/>
        <end position="1279"/>
    </location>
</feature>